<evidence type="ECO:0000313" key="4">
    <source>
        <dbReference type="RefSeq" id="XP_015597782.1"/>
    </source>
</evidence>
<sequence>MKYSIILSFCVIFASMLPQSALCQFYGGPGIGPIRLGIFGPPHLPPPPPPPPPPLYYGGYRPIYFLLWFILIPHLVLCRHGGGHFGGGHFGGGHGYFGGGAHFGGGGRPFIGGGHPFIGGGRPFIGGGGAFLGVGIYRASYCNPFYYYRPYYCSYYY</sequence>
<keyword evidence="1" id="KW-0472">Membrane</keyword>
<reference evidence="4" key="1">
    <citation type="submission" date="2025-08" db="UniProtKB">
        <authorList>
            <consortium name="RefSeq"/>
        </authorList>
    </citation>
    <scope>IDENTIFICATION</scope>
</reference>
<feature type="transmembrane region" description="Helical" evidence="1">
    <location>
        <begin position="59"/>
        <end position="77"/>
    </location>
</feature>
<feature type="chain" id="PRO_5042587362" evidence="2">
    <location>
        <begin position="24"/>
        <end position="157"/>
    </location>
</feature>
<dbReference type="AlphaFoldDB" id="A0AAJ7BYS6"/>
<keyword evidence="2" id="KW-0732">Signal</keyword>
<keyword evidence="1" id="KW-1133">Transmembrane helix</keyword>
<evidence type="ECO:0000256" key="1">
    <source>
        <dbReference type="SAM" id="Phobius"/>
    </source>
</evidence>
<dbReference type="Proteomes" id="UP000694920">
    <property type="component" value="Unplaced"/>
</dbReference>
<dbReference type="KEGG" id="ccin:107268964"/>
<evidence type="ECO:0000313" key="3">
    <source>
        <dbReference type="Proteomes" id="UP000694920"/>
    </source>
</evidence>
<feature type="signal peptide" evidence="2">
    <location>
        <begin position="1"/>
        <end position="23"/>
    </location>
</feature>
<gene>
    <name evidence="4" type="primary">LOC107268964</name>
</gene>
<evidence type="ECO:0000256" key="2">
    <source>
        <dbReference type="SAM" id="SignalP"/>
    </source>
</evidence>
<dbReference type="RefSeq" id="XP_015597782.1">
    <property type="nucleotide sequence ID" value="XM_015742296.1"/>
</dbReference>
<dbReference type="GeneID" id="107268964"/>
<organism evidence="3 4">
    <name type="scientific">Cephus cinctus</name>
    <name type="common">Wheat stem sawfly</name>
    <dbReference type="NCBI Taxonomy" id="211228"/>
    <lineage>
        <taxon>Eukaryota</taxon>
        <taxon>Metazoa</taxon>
        <taxon>Ecdysozoa</taxon>
        <taxon>Arthropoda</taxon>
        <taxon>Hexapoda</taxon>
        <taxon>Insecta</taxon>
        <taxon>Pterygota</taxon>
        <taxon>Neoptera</taxon>
        <taxon>Endopterygota</taxon>
        <taxon>Hymenoptera</taxon>
        <taxon>Cephoidea</taxon>
        <taxon>Cephidae</taxon>
        <taxon>Cephus</taxon>
    </lineage>
</organism>
<proteinExistence type="predicted"/>
<keyword evidence="3" id="KW-1185">Reference proteome</keyword>
<accession>A0AAJ7BYS6</accession>
<name>A0AAJ7BYS6_CEPCN</name>
<protein>
    <submittedName>
        <fullName evidence="4">Serine/threonine-protein phosphatase 1 regulatory subunit 10-like</fullName>
    </submittedName>
</protein>
<keyword evidence="1" id="KW-0812">Transmembrane</keyword>